<comment type="caution">
    <text evidence="1">The sequence shown here is derived from an EMBL/GenBank/DDBJ whole genome shotgun (WGS) entry which is preliminary data.</text>
</comment>
<dbReference type="Proteomes" id="UP000478052">
    <property type="component" value="Unassembled WGS sequence"/>
</dbReference>
<gene>
    <name evidence="1" type="ORF">FWK35_00023369</name>
</gene>
<organism evidence="1 2">
    <name type="scientific">Aphis craccivora</name>
    <name type="common">Cowpea aphid</name>
    <dbReference type="NCBI Taxonomy" id="307492"/>
    <lineage>
        <taxon>Eukaryota</taxon>
        <taxon>Metazoa</taxon>
        <taxon>Ecdysozoa</taxon>
        <taxon>Arthropoda</taxon>
        <taxon>Hexapoda</taxon>
        <taxon>Insecta</taxon>
        <taxon>Pterygota</taxon>
        <taxon>Neoptera</taxon>
        <taxon>Paraneoptera</taxon>
        <taxon>Hemiptera</taxon>
        <taxon>Sternorrhyncha</taxon>
        <taxon>Aphidomorpha</taxon>
        <taxon>Aphidoidea</taxon>
        <taxon>Aphididae</taxon>
        <taxon>Aphidini</taxon>
        <taxon>Aphis</taxon>
        <taxon>Aphis</taxon>
    </lineage>
</organism>
<dbReference type="GO" id="GO:0016765">
    <property type="term" value="F:transferase activity, transferring alkyl or aryl (other than methyl) groups"/>
    <property type="evidence" value="ECO:0007669"/>
    <property type="project" value="InterPro"/>
</dbReference>
<dbReference type="OrthoDB" id="4173905at2759"/>
<evidence type="ECO:0000313" key="1">
    <source>
        <dbReference type="EMBL" id="KAF0758847.1"/>
    </source>
</evidence>
<sequence length="80" mass="9197">MIPEEDKAHQTVLAAQKSDVLCLTHPDKSWIRDESMTWNHRFCAQVLTYGEIPKHVAFIMNGDRSYAKKNCISTQESFAK</sequence>
<reference evidence="1 2" key="1">
    <citation type="submission" date="2019-08" db="EMBL/GenBank/DDBJ databases">
        <title>Whole genome of Aphis craccivora.</title>
        <authorList>
            <person name="Voronova N.V."/>
            <person name="Shulinski R.S."/>
            <person name="Bandarenka Y.V."/>
            <person name="Zhorov D.G."/>
            <person name="Warner D."/>
        </authorList>
    </citation>
    <scope>NUCLEOTIDE SEQUENCE [LARGE SCALE GENOMIC DNA]</scope>
    <source>
        <strain evidence="1">180601</strain>
        <tissue evidence="1">Whole Body</tissue>
    </source>
</reference>
<dbReference type="Gene3D" id="3.40.1180.10">
    <property type="entry name" value="Decaprenyl diphosphate synthase-like"/>
    <property type="match status" value="1"/>
</dbReference>
<dbReference type="SUPFAM" id="SSF64005">
    <property type="entry name" value="Undecaprenyl diphosphate synthase"/>
    <property type="match status" value="1"/>
</dbReference>
<dbReference type="EMBL" id="VUJU01003181">
    <property type="protein sequence ID" value="KAF0758847.1"/>
    <property type="molecule type" value="Genomic_DNA"/>
</dbReference>
<dbReference type="AlphaFoldDB" id="A0A6G0YMU3"/>
<evidence type="ECO:0000313" key="2">
    <source>
        <dbReference type="Proteomes" id="UP000478052"/>
    </source>
</evidence>
<dbReference type="InterPro" id="IPR036424">
    <property type="entry name" value="UPP_synth-like_sf"/>
</dbReference>
<keyword evidence="2" id="KW-1185">Reference proteome</keyword>
<accession>A0A6G0YMU3</accession>
<name>A0A6G0YMU3_APHCR</name>
<protein>
    <submittedName>
        <fullName evidence="1">Dehydrodolichyl diphosphate synthase complex subunit DHDDS-like</fullName>
    </submittedName>
</protein>
<proteinExistence type="predicted"/>
<feature type="non-terminal residue" evidence="1">
    <location>
        <position position="80"/>
    </location>
</feature>